<dbReference type="OrthoDB" id="2606310at2759"/>
<organism evidence="1">
    <name type="scientific">Athelia psychrophila</name>
    <dbReference type="NCBI Taxonomy" id="1759441"/>
    <lineage>
        <taxon>Eukaryota</taxon>
        <taxon>Fungi</taxon>
        <taxon>Dikarya</taxon>
        <taxon>Basidiomycota</taxon>
        <taxon>Agaricomycotina</taxon>
        <taxon>Agaricomycetes</taxon>
        <taxon>Agaricomycetidae</taxon>
        <taxon>Atheliales</taxon>
        <taxon>Atheliaceae</taxon>
        <taxon>Athelia</taxon>
    </lineage>
</organism>
<evidence type="ECO:0000313" key="1">
    <source>
        <dbReference type="EMBL" id="KZP06920.1"/>
    </source>
</evidence>
<protein>
    <submittedName>
        <fullName evidence="1">Uncharacterized protein</fullName>
    </submittedName>
</protein>
<proteinExistence type="predicted"/>
<dbReference type="STRING" id="436010.A0A167X7Y1"/>
<accession>A0A167X7Y1</accession>
<reference evidence="1" key="1">
    <citation type="journal article" date="2016" name="Mol. Biol. Evol.">
        <title>Comparative Genomics of Early-Diverging Mushroom-Forming Fungi Provides Insights into the Origins of Lignocellulose Decay Capabilities.</title>
        <authorList>
            <person name="Nagy L.G."/>
            <person name="Riley R."/>
            <person name="Tritt A."/>
            <person name="Adam C."/>
            <person name="Daum C."/>
            <person name="Floudas D."/>
            <person name="Sun H."/>
            <person name="Yadav J.S."/>
            <person name="Pangilinan J."/>
            <person name="Larsson K.H."/>
            <person name="Matsuura K."/>
            <person name="Barry K."/>
            <person name="Labutti K."/>
            <person name="Kuo R."/>
            <person name="Ohm R.A."/>
            <person name="Bhattacharya S.S."/>
            <person name="Shirouzu T."/>
            <person name="Yoshinaga Y."/>
            <person name="Martin F.M."/>
            <person name="Grigoriev I.V."/>
            <person name="Hibbett D.S."/>
        </authorList>
    </citation>
    <scope>NUCLEOTIDE SEQUENCE [LARGE SCALE GENOMIC DNA]</scope>
    <source>
        <strain evidence="1">CBS 109695</strain>
    </source>
</reference>
<sequence>MPHLQASTPSNIPFPFDRLSAELALEVIRYASTPTFSPRTRSESQASKKAPKNPYSTALALCLVSRAVRHATLPQLLHTVILTAPAQVYAFTRFLRSHRHQAFHFPLTKRMWLGGCPSVPGDTGADYDALAMALIGVEELGVDADSLHLLYGPLQVASAAGGMRNLKARVRRVTFAGEVWRWKPLTSTPEGGAFLADIERLSLCFTVPGPHAAPCAAAAAAAAAGVSTPMGRKGEGPEWMREVPLEMMPRLRVLEFVSNNARGMSYVAIDRQGVRGDAGDSVVLTPITICTGPRDAFDMPQSNNGSRVCWEKTWVARLDQDDGHGQL</sequence>
<gene>
    <name evidence="1" type="ORF">FIBSPDRAFT_297435</name>
</gene>
<dbReference type="EMBL" id="KV417768">
    <property type="protein sequence ID" value="KZP06920.1"/>
    <property type="molecule type" value="Genomic_DNA"/>
</dbReference>
<dbReference type="AlphaFoldDB" id="A0A167X7Y1"/>
<name>A0A167X7Y1_9AGAM</name>